<protein>
    <submittedName>
        <fullName evidence="2">Uncharacterized protein</fullName>
    </submittedName>
</protein>
<evidence type="ECO:0000313" key="3">
    <source>
        <dbReference type="Proteomes" id="UP001195483"/>
    </source>
</evidence>
<gene>
    <name evidence="2" type="ORF">CHS0354_025890</name>
</gene>
<dbReference type="AlphaFoldDB" id="A0AAE0TK05"/>
<reference evidence="2" key="3">
    <citation type="submission" date="2023-05" db="EMBL/GenBank/DDBJ databases">
        <authorList>
            <person name="Smith C.H."/>
        </authorList>
    </citation>
    <scope>NUCLEOTIDE SEQUENCE</scope>
    <source>
        <strain evidence="2">CHS0354</strain>
        <tissue evidence="2">Mantle</tissue>
    </source>
</reference>
<evidence type="ECO:0000313" key="2">
    <source>
        <dbReference type="EMBL" id="KAK3611359.1"/>
    </source>
</evidence>
<feature type="non-terminal residue" evidence="2">
    <location>
        <position position="1"/>
    </location>
</feature>
<evidence type="ECO:0000256" key="1">
    <source>
        <dbReference type="SAM" id="MobiDB-lite"/>
    </source>
</evidence>
<reference evidence="2" key="1">
    <citation type="journal article" date="2021" name="Genome Biol. Evol.">
        <title>A High-Quality Reference Genome for a Parasitic Bivalve with Doubly Uniparental Inheritance (Bivalvia: Unionida).</title>
        <authorList>
            <person name="Smith C.H."/>
        </authorList>
    </citation>
    <scope>NUCLEOTIDE SEQUENCE</scope>
    <source>
        <strain evidence="2">CHS0354</strain>
    </source>
</reference>
<name>A0AAE0TK05_9BIVA</name>
<feature type="region of interest" description="Disordered" evidence="1">
    <location>
        <begin position="73"/>
        <end position="117"/>
    </location>
</feature>
<feature type="compositionally biased region" description="Polar residues" evidence="1">
    <location>
        <begin position="90"/>
        <end position="102"/>
    </location>
</feature>
<reference evidence="2" key="2">
    <citation type="journal article" date="2021" name="Genome Biol. Evol.">
        <title>Developing a high-quality reference genome for a parasitic bivalve with doubly uniparental inheritance (Bivalvia: Unionida).</title>
        <authorList>
            <person name="Smith C.H."/>
        </authorList>
    </citation>
    <scope>NUCLEOTIDE SEQUENCE</scope>
    <source>
        <strain evidence="2">CHS0354</strain>
        <tissue evidence="2">Mantle</tissue>
    </source>
</reference>
<dbReference type="EMBL" id="JAEAOA010001548">
    <property type="protein sequence ID" value="KAK3611359.1"/>
    <property type="molecule type" value="Genomic_DNA"/>
</dbReference>
<comment type="caution">
    <text evidence="2">The sequence shown here is derived from an EMBL/GenBank/DDBJ whole genome shotgun (WGS) entry which is preliminary data.</text>
</comment>
<dbReference type="Proteomes" id="UP001195483">
    <property type="component" value="Unassembled WGS sequence"/>
</dbReference>
<accession>A0AAE0TK05</accession>
<sequence length="117" mass="13658">MIRGNARKAIDIATDFDYKRFWKPGIYADVPANDQVPDHHDIELFNQAIRAEEIRRKEKFAHLKEVLHVKEQRAPLEARKKKSSKKKKQFPSTYSPESQQCYILSDVEEENNTSSSP</sequence>
<feature type="compositionally biased region" description="Basic residues" evidence="1">
    <location>
        <begin position="79"/>
        <end position="89"/>
    </location>
</feature>
<organism evidence="2 3">
    <name type="scientific">Potamilus streckersoni</name>
    <dbReference type="NCBI Taxonomy" id="2493646"/>
    <lineage>
        <taxon>Eukaryota</taxon>
        <taxon>Metazoa</taxon>
        <taxon>Spiralia</taxon>
        <taxon>Lophotrochozoa</taxon>
        <taxon>Mollusca</taxon>
        <taxon>Bivalvia</taxon>
        <taxon>Autobranchia</taxon>
        <taxon>Heteroconchia</taxon>
        <taxon>Palaeoheterodonta</taxon>
        <taxon>Unionida</taxon>
        <taxon>Unionoidea</taxon>
        <taxon>Unionidae</taxon>
        <taxon>Ambleminae</taxon>
        <taxon>Lampsilini</taxon>
        <taxon>Potamilus</taxon>
    </lineage>
</organism>
<proteinExistence type="predicted"/>
<keyword evidence="3" id="KW-1185">Reference proteome</keyword>